<comment type="caution">
    <text evidence="3">The sequence shown here is derived from an EMBL/GenBank/DDBJ whole genome shotgun (WGS) entry which is preliminary data.</text>
</comment>
<dbReference type="NCBIfam" id="NF041923">
    <property type="entry name" value="QatA"/>
    <property type="match status" value="1"/>
</dbReference>
<organism evidence="3 4">
    <name type="scientific">Legionella quinlivanii</name>
    <dbReference type="NCBI Taxonomy" id="45073"/>
    <lineage>
        <taxon>Bacteria</taxon>
        <taxon>Pseudomonadati</taxon>
        <taxon>Pseudomonadota</taxon>
        <taxon>Gammaproteobacteria</taxon>
        <taxon>Legionellales</taxon>
        <taxon>Legionellaceae</taxon>
        <taxon>Legionella</taxon>
    </lineage>
</organism>
<reference evidence="3 4" key="1">
    <citation type="submission" date="2017-02" db="EMBL/GenBank/DDBJ databases">
        <title>Legionella quilivanii strain from human: case report and whole genome sequencing analysis.</title>
        <authorList>
            <person name="Lalancette C."/>
            <person name="Leduc J.-M."/>
            <person name="Levesque S."/>
            <person name="Fournier E."/>
            <person name="Saoud J."/>
            <person name="Faucher S.P."/>
            <person name="Bernard K."/>
            <person name="Martineau C."/>
            <person name="Longtin J."/>
        </authorList>
    </citation>
    <scope>NUCLEOTIDE SEQUENCE [LARGE SCALE GENOMIC DNA]</scope>
    <source>
        <strain evidence="3 4">ID143958</strain>
    </source>
</reference>
<feature type="compositionally biased region" description="Basic and acidic residues" evidence="1">
    <location>
        <begin position="444"/>
        <end position="463"/>
    </location>
</feature>
<proteinExistence type="predicted"/>
<feature type="domain" description="KAP NTPase" evidence="2">
    <location>
        <begin position="23"/>
        <end position="386"/>
    </location>
</feature>
<dbReference type="InterPro" id="IPR027417">
    <property type="entry name" value="P-loop_NTPase"/>
</dbReference>
<gene>
    <name evidence="3" type="ORF">B1207_15800</name>
</gene>
<dbReference type="EMBL" id="MVJN01000018">
    <property type="protein sequence ID" value="RAP34401.1"/>
    <property type="molecule type" value="Genomic_DNA"/>
</dbReference>
<dbReference type="PANTHER" id="PTHR22674:SF6">
    <property type="entry name" value="NTPASE KAP FAMILY P-LOOP DOMAIN-CONTAINING PROTEIN 1"/>
    <property type="match status" value="1"/>
</dbReference>
<evidence type="ECO:0000313" key="3">
    <source>
        <dbReference type="EMBL" id="RAP34401.1"/>
    </source>
</evidence>
<name>A0A364LF68_9GAMM</name>
<dbReference type="Proteomes" id="UP000249458">
    <property type="component" value="Unassembled WGS sequence"/>
</dbReference>
<dbReference type="InterPro" id="IPR011646">
    <property type="entry name" value="KAP_P-loop"/>
</dbReference>
<protein>
    <submittedName>
        <fullName evidence="3">NTPase KAP</fullName>
    </submittedName>
</protein>
<dbReference type="Gene3D" id="3.40.50.300">
    <property type="entry name" value="P-loop containing nucleotide triphosphate hydrolases"/>
    <property type="match status" value="1"/>
</dbReference>
<feature type="region of interest" description="Disordered" evidence="1">
    <location>
        <begin position="444"/>
        <end position="471"/>
    </location>
</feature>
<dbReference type="InterPro" id="IPR052754">
    <property type="entry name" value="NTPase_KAP_P-loop"/>
</dbReference>
<evidence type="ECO:0000256" key="1">
    <source>
        <dbReference type="SAM" id="MobiDB-lite"/>
    </source>
</evidence>
<dbReference type="SUPFAM" id="SSF52540">
    <property type="entry name" value="P-loop containing nucleoside triphosphate hydrolases"/>
    <property type="match status" value="1"/>
</dbReference>
<dbReference type="PANTHER" id="PTHR22674">
    <property type="entry name" value="NTPASE, KAP FAMILY P-LOOP DOMAIN-CONTAINING 1"/>
    <property type="match status" value="1"/>
</dbReference>
<dbReference type="InterPro" id="IPR049673">
    <property type="entry name" value="QatA"/>
</dbReference>
<dbReference type="AlphaFoldDB" id="A0A364LF68"/>
<dbReference type="Pfam" id="PF07693">
    <property type="entry name" value="KAP_NTPase"/>
    <property type="match status" value="1"/>
</dbReference>
<sequence>MTVHSPVLFLSDQETKVDLLNNEAIARTIVRLISGTSERPMTIGVHGDWGAGKSSVLEMIDEAFSKNEQILCIKFNGWQFQGFEDAKIAVVEGIVTELIANRSLLTNAKEEVKNILRRIDWLKAAKKVGGFAFTAFTGIPTVDQLHSIIDTVKSKLSDPATLATKENAEQTIELFSNLLKDGDSRSVPKEINEFRKAFSDLLVKAKIDRLIVLIDDLDRCLPETAIETLEAIRLFVFLPNTAFIVGADEAMIEYAVRHHFPDLPESSSSQGYARSYLEKLIQVPMRIPALGETETQIYVTLLLIGSRLGENSSEFQKLLQLGREALCKPWEGKGIDSSKIKDILGDKSADISDLLLLSEQISPILSAGTKGNPRQIKRFLNALHLRLQVSADRGFGDNIRADILAKIMLAELFLPPSVFEHIASSAAKKDDGICKELAILEQGDRSKEESKTQTEQSGNKEENLSEENPTLADWKTRPEVIKWALIEPKIGTNSLKPYLFVIKDRKNYLESRAPLSPKLMALLEKLSGGEANAKACGLELTSLSLDEVESLLQALRSKLLGSNAFSSKPPTIWGIAELVQAHPKGFQMRYVEILEELPVKLLGPWAAAGHEKIVTDPICKARLERLIQNWRTNGSTALKTALIAQPLGKGNK</sequence>
<evidence type="ECO:0000313" key="4">
    <source>
        <dbReference type="Proteomes" id="UP000249458"/>
    </source>
</evidence>
<accession>A0A364LF68</accession>
<evidence type="ECO:0000259" key="2">
    <source>
        <dbReference type="Pfam" id="PF07693"/>
    </source>
</evidence>
<dbReference type="RefSeq" id="WP_112220846.1">
    <property type="nucleotide sequence ID" value="NZ_MVJN01000018.1"/>
</dbReference>